<dbReference type="RefSeq" id="XP_031938901.1">
    <property type="nucleotide sequence ID" value="XM_032079452.1"/>
</dbReference>
<organism evidence="2 3">
    <name type="scientific">Aspergillus pseudonomiae</name>
    <dbReference type="NCBI Taxonomy" id="1506151"/>
    <lineage>
        <taxon>Eukaryota</taxon>
        <taxon>Fungi</taxon>
        <taxon>Dikarya</taxon>
        <taxon>Ascomycota</taxon>
        <taxon>Pezizomycotina</taxon>
        <taxon>Eurotiomycetes</taxon>
        <taxon>Eurotiomycetidae</taxon>
        <taxon>Eurotiales</taxon>
        <taxon>Aspergillaceae</taxon>
        <taxon>Aspergillus</taxon>
        <taxon>Aspergillus subgen. Circumdati</taxon>
    </lineage>
</organism>
<proteinExistence type="predicted"/>
<protein>
    <submittedName>
        <fullName evidence="2">Uncharacterized protein</fullName>
    </submittedName>
</protein>
<dbReference type="GeneID" id="43664143"/>
<evidence type="ECO:0000313" key="3">
    <source>
        <dbReference type="Proteomes" id="UP000325579"/>
    </source>
</evidence>
<keyword evidence="1" id="KW-0472">Membrane</keyword>
<keyword evidence="1" id="KW-1133">Transmembrane helix</keyword>
<evidence type="ECO:0000313" key="2">
    <source>
        <dbReference type="EMBL" id="KAE8401582.1"/>
    </source>
</evidence>
<keyword evidence="1" id="KW-0812">Transmembrane</keyword>
<dbReference type="AlphaFoldDB" id="A0A5N7D598"/>
<feature type="transmembrane region" description="Helical" evidence="1">
    <location>
        <begin position="64"/>
        <end position="88"/>
    </location>
</feature>
<sequence length="100" mass="11897">MCDDRRVRRISMRRLNGFAICKDSERYLCRRDCHVDYGYLSVCGRGFMDNSFFFLKSDFGRADLYFAFLVPCGPCTIGCLSYFLYLNFWRHQITRLRGSE</sequence>
<dbReference type="Proteomes" id="UP000325579">
    <property type="component" value="Unassembled WGS sequence"/>
</dbReference>
<name>A0A5N7D598_9EURO</name>
<evidence type="ECO:0000256" key="1">
    <source>
        <dbReference type="SAM" id="Phobius"/>
    </source>
</evidence>
<keyword evidence="3" id="KW-1185">Reference proteome</keyword>
<gene>
    <name evidence="2" type="ORF">BDV37DRAFT_178467</name>
</gene>
<reference evidence="2 3" key="1">
    <citation type="submission" date="2019-04" db="EMBL/GenBank/DDBJ databases">
        <authorList>
            <consortium name="DOE Joint Genome Institute"/>
            <person name="Mondo S."/>
            <person name="Kjaerbolling I."/>
            <person name="Vesth T."/>
            <person name="Frisvad J.C."/>
            <person name="Nybo J.L."/>
            <person name="Theobald S."/>
            <person name="Kildgaard S."/>
            <person name="Isbrandt T."/>
            <person name="Kuo A."/>
            <person name="Sato A."/>
            <person name="Lyhne E.K."/>
            <person name="Kogle M.E."/>
            <person name="Wiebenga A."/>
            <person name="Kun R.S."/>
            <person name="Lubbers R.J."/>
            <person name="Makela M.R."/>
            <person name="Barry K."/>
            <person name="Chovatia M."/>
            <person name="Clum A."/>
            <person name="Daum C."/>
            <person name="Haridas S."/>
            <person name="He G."/>
            <person name="LaButti K."/>
            <person name="Lipzen A."/>
            <person name="Riley R."/>
            <person name="Salamov A."/>
            <person name="Simmons B.A."/>
            <person name="Magnuson J.K."/>
            <person name="Henrissat B."/>
            <person name="Mortensen U.H."/>
            <person name="Larsen T.O."/>
            <person name="Devries R.P."/>
            <person name="Grigoriev I.V."/>
            <person name="Machida M."/>
            <person name="Baker S.E."/>
            <person name="Andersen M.R."/>
            <person name="Cantor M.N."/>
            <person name="Hua S.X."/>
        </authorList>
    </citation>
    <scope>NUCLEOTIDE SEQUENCE [LARGE SCALE GENOMIC DNA]</scope>
    <source>
        <strain evidence="2 3">CBS 119388</strain>
    </source>
</reference>
<dbReference type="EMBL" id="ML736799">
    <property type="protein sequence ID" value="KAE8401582.1"/>
    <property type="molecule type" value="Genomic_DNA"/>
</dbReference>
<accession>A0A5N7D598</accession>